<accession>A0A6N4USL7</accession>
<proteinExistence type="predicted"/>
<organism evidence="1 2">
    <name type="scientific">Mycolicibacterium alvei</name>
    <dbReference type="NCBI Taxonomy" id="67081"/>
    <lineage>
        <taxon>Bacteria</taxon>
        <taxon>Bacillati</taxon>
        <taxon>Actinomycetota</taxon>
        <taxon>Actinomycetes</taxon>
        <taxon>Mycobacteriales</taxon>
        <taxon>Mycobacteriaceae</taxon>
        <taxon>Mycolicibacterium</taxon>
    </lineage>
</organism>
<evidence type="ECO:0000313" key="1">
    <source>
        <dbReference type="EMBL" id="BBX26863.1"/>
    </source>
</evidence>
<dbReference type="RefSeq" id="WP_264032947.1">
    <property type="nucleotide sequence ID" value="NZ_BAAAKC010000020.1"/>
</dbReference>
<keyword evidence="2" id="KW-1185">Reference proteome</keyword>
<gene>
    <name evidence="1" type="ORF">MALV_19880</name>
</gene>
<evidence type="ECO:0000313" key="2">
    <source>
        <dbReference type="Proteomes" id="UP000466906"/>
    </source>
</evidence>
<dbReference type="Proteomes" id="UP000466906">
    <property type="component" value="Chromosome"/>
</dbReference>
<dbReference type="EMBL" id="AP022565">
    <property type="protein sequence ID" value="BBX26863.1"/>
    <property type="molecule type" value="Genomic_DNA"/>
</dbReference>
<protein>
    <submittedName>
        <fullName evidence="1">Uncharacterized protein</fullName>
    </submittedName>
</protein>
<sequence length="64" mass="6738">MPEQTDAWRVKAIAGLAKIAVQPATADKEADMAVIDPTRTWVPVEERLAATTATAHATAAEAHA</sequence>
<dbReference type="KEGG" id="malv:MALV_19880"/>
<reference evidence="1 2" key="1">
    <citation type="journal article" date="2019" name="Emerg. Microbes Infect.">
        <title>Comprehensive subspecies identification of 175 nontuberculous mycobacteria species based on 7547 genomic profiles.</title>
        <authorList>
            <person name="Matsumoto Y."/>
            <person name="Kinjo T."/>
            <person name="Motooka D."/>
            <person name="Nabeya D."/>
            <person name="Jung N."/>
            <person name="Uechi K."/>
            <person name="Horii T."/>
            <person name="Iida T."/>
            <person name="Fujita J."/>
            <person name="Nakamura S."/>
        </authorList>
    </citation>
    <scope>NUCLEOTIDE SEQUENCE [LARGE SCALE GENOMIC DNA]</scope>
    <source>
        <strain evidence="1 2">JCM 12272</strain>
    </source>
</reference>
<name>A0A6N4USL7_9MYCO</name>
<dbReference type="AlphaFoldDB" id="A0A6N4USL7"/>